<dbReference type="Proteomes" id="UP001530377">
    <property type="component" value="Unassembled WGS sequence"/>
</dbReference>
<evidence type="ECO:0000313" key="10">
    <source>
        <dbReference type="EMBL" id="KAL3810283.1"/>
    </source>
</evidence>
<dbReference type="EMBL" id="JALLPB020000342">
    <property type="protein sequence ID" value="KAL3810283.1"/>
    <property type="molecule type" value="Genomic_DNA"/>
</dbReference>
<evidence type="ECO:0000256" key="2">
    <source>
        <dbReference type="ARBA" id="ARBA00006842"/>
    </source>
</evidence>
<dbReference type="GO" id="GO:0005743">
    <property type="term" value="C:mitochondrial inner membrane"/>
    <property type="evidence" value="ECO:0007669"/>
    <property type="project" value="UniProtKB-SubCell"/>
</dbReference>
<dbReference type="InterPro" id="IPR008689">
    <property type="entry name" value="ATP_synth_F0_dsu_mt"/>
</dbReference>
<accession>A0ABD3RBT8</accession>
<keyword evidence="6" id="KW-0999">Mitochondrion inner membrane</keyword>
<protein>
    <recommendedName>
        <fullName evidence="12">ATP synthase subunit d, mitochondrial</fullName>
    </recommendedName>
</protein>
<comment type="subcellular location">
    <subcellularLocation>
        <location evidence="1">Mitochondrion inner membrane</location>
    </subcellularLocation>
</comment>
<dbReference type="GO" id="GO:0045259">
    <property type="term" value="C:proton-transporting ATP synthase complex"/>
    <property type="evidence" value="ECO:0007669"/>
    <property type="project" value="UniProtKB-KW"/>
</dbReference>
<keyword evidence="11" id="KW-1185">Reference proteome</keyword>
<keyword evidence="4" id="KW-0138">CF(0)</keyword>
<evidence type="ECO:0000256" key="8">
    <source>
        <dbReference type="ARBA" id="ARBA00023128"/>
    </source>
</evidence>
<name>A0ABD3RBT8_9STRA</name>
<evidence type="ECO:0000256" key="7">
    <source>
        <dbReference type="ARBA" id="ARBA00023065"/>
    </source>
</evidence>
<keyword evidence="8" id="KW-0496">Mitochondrion</keyword>
<evidence type="ECO:0000256" key="4">
    <source>
        <dbReference type="ARBA" id="ARBA00022547"/>
    </source>
</evidence>
<evidence type="ECO:0000313" key="11">
    <source>
        <dbReference type="Proteomes" id="UP001530377"/>
    </source>
</evidence>
<comment type="caution">
    <text evidence="10">The sequence shown here is derived from an EMBL/GenBank/DDBJ whole genome shotgun (WGS) entry which is preliminary data.</text>
</comment>
<evidence type="ECO:0000256" key="1">
    <source>
        <dbReference type="ARBA" id="ARBA00004273"/>
    </source>
</evidence>
<evidence type="ECO:0008006" key="12">
    <source>
        <dbReference type="Google" id="ProtNLM"/>
    </source>
</evidence>
<dbReference type="Gene3D" id="6.10.280.70">
    <property type="match status" value="1"/>
</dbReference>
<dbReference type="AlphaFoldDB" id="A0ABD3RBT8"/>
<proteinExistence type="inferred from homology"/>
<reference evidence="10 11" key="1">
    <citation type="submission" date="2024-10" db="EMBL/GenBank/DDBJ databases">
        <title>Updated reference genomes for cyclostephanoid diatoms.</title>
        <authorList>
            <person name="Roberts W.R."/>
            <person name="Alverson A.J."/>
        </authorList>
    </citation>
    <scope>NUCLEOTIDE SEQUENCE [LARGE SCALE GENOMIC DNA]</scope>
    <source>
        <strain evidence="10 11">AJA228-03</strain>
    </source>
</reference>
<feature type="non-terminal residue" evidence="10">
    <location>
        <position position="1"/>
    </location>
</feature>
<keyword evidence="3" id="KW-0813">Transport</keyword>
<sequence>DRNQAGDQVLEGMDVDARQGLDNVESSSHHGRVAITKYSPDLLYELPFCHRIRSKLMQPVQGNNCLLPHRFCRVFEQAHDLGAHRAYQISGNESRHGEKSAACFDISTYNTRTRNSLAFFLFELRPFPPAALAAPGNRGEPGIMPRPGLEPPLAPPDSSFFFKVFISRMMMRSSSCFDLDSPIALISSKNSLLRCIPDMMKIYLRWHALIASRYFVVLVLRLNTPTMSFSGAIRRTAQRLSSVDWSSPVFRGDQELSAMVAGFRAWTAKAETMAEKYSAPPAPIDFAAAKKSVRDVALVEGLEALYSSSSPPPIKYEWSAEDQATKAQLIEDAKAGLAFTQEMIEDCEKEIAYLKMNKTSRDTSVSDLKEVYPDIADEVEAEIEKREWFKDTLK</sequence>
<dbReference type="InterPro" id="IPR036228">
    <property type="entry name" value="ATP_synth_F0_dsu_sf_mt"/>
</dbReference>
<gene>
    <name evidence="10" type="ORF">ACHAXA_008651</name>
</gene>
<keyword evidence="7" id="KW-0406">Ion transport</keyword>
<comment type="similarity">
    <text evidence="2">Belongs to the ATPase d subunit family.</text>
</comment>
<evidence type="ECO:0000256" key="3">
    <source>
        <dbReference type="ARBA" id="ARBA00022448"/>
    </source>
</evidence>
<keyword evidence="9" id="KW-0472">Membrane</keyword>
<keyword evidence="5" id="KW-0375">Hydrogen ion transport</keyword>
<dbReference type="Pfam" id="PF05873">
    <property type="entry name" value="Mt_ATP-synt_D"/>
    <property type="match status" value="1"/>
</dbReference>
<evidence type="ECO:0000256" key="9">
    <source>
        <dbReference type="ARBA" id="ARBA00023136"/>
    </source>
</evidence>
<dbReference type="GO" id="GO:1902600">
    <property type="term" value="P:proton transmembrane transport"/>
    <property type="evidence" value="ECO:0007669"/>
    <property type="project" value="UniProtKB-KW"/>
</dbReference>
<dbReference type="SUPFAM" id="SSF161065">
    <property type="entry name" value="ATP synthase D chain-like"/>
    <property type="match status" value="1"/>
</dbReference>
<evidence type="ECO:0000256" key="5">
    <source>
        <dbReference type="ARBA" id="ARBA00022781"/>
    </source>
</evidence>
<organism evidence="10 11">
    <name type="scientific">Cyclostephanos tholiformis</name>
    <dbReference type="NCBI Taxonomy" id="382380"/>
    <lineage>
        <taxon>Eukaryota</taxon>
        <taxon>Sar</taxon>
        <taxon>Stramenopiles</taxon>
        <taxon>Ochrophyta</taxon>
        <taxon>Bacillariophyta</taxon>
        <taxon>Coscinodiscophyceae</taxon>
        <taxon>Thalassiosirophycidae</taxon>
        <taxon>Stephanodiscales</taxon>
        <taxon>Stephanodiscaceae</taxon>
        <taxon>Cyclostephanos</taxon>
    </lineage>
</organism>
<evidence type="ECO:0000256" key="6">
    <source>
        <dbReference type="ARBA" id="ARBA00022792"/>
    </source>
</evidence>